<dbReference type="PROSITE" id="PS51318">
    <property type="entry name" value="TAT"/>
    <property type="match status" value="1"/>
</dbReference>
<evidence type="ECO:0000313" key="3">
    <source>
        <dbReference type="Proteomes" id="UP001576762"/>
    </source>
</evidence>
<accession>A0ABV4W6M7</accession>
<evidence type="ECO:0008006" key="4">
    <source>
        <dbReference type="Google" id="ProtNLM"/>
    </source>
</evidence>
<name>A0ABV4W6M7_9GAMM</name>
<keyword evidence="3" id="KW-1185">Reference proteome</keyword>
<dbReference type="RefSeq" id="WP_374813775.1">
    <property type="nucleotide sequence ID" value="NZ_JBHFLD010000008.1"/>
</dbReference>
<evidence type="ECO:0000256" key="1">
    <source>
        <dbReference type="SAM" id="SignalP"/>
    </source>
</evidence>
<keyword evidence="1" id="KW-0732">Signal</keyword>
<gene>
    <name evidence="2" type="ORF">ACE05E_08100</name>
</gene>
<dbReference type="InterPro" id="IPR006311">
    <property type="entry name" value="TAT_signal"/>
</dbReference>
<comment type="caution">
    <text evidence="2">The sequence shown here is derived from an EMBL/GenBank/DDBJ whole genome shotgun (WGS) entry which is preliminary data.</text>
</comment>
<sequence>MTTTSTRSPASRRMILALAITLSGTASASTAHIPQPWRSDAVVLGRDEAYDTERFLHELTFDHRQALPTAMDNGIRGTGGSVSSRRLYFDFRYRQDFGFRDDQNGFLLDIQRAEDLDGPYQRQLVGFRQNIGERTEVWLQGDVFSDKAESDIYLSARHHLDSQSWLHASVILPDYYFNEKTDTADRFSKKPQSYFLQWHHQGSTAVEGTTVSLNLSPDSRFISQRQELAVSNETQRGAISHRQQTGDWLIGLHLEGERTRRDYTLQRSDENRATGFERDHLKARGSATLVPHRLSPTVGVAWLQLDETGYFGRELNDEGRIRRREPTVFAEITLSASQNTSISPGIYLSAPEIRQTFEQEEEQRRHTGFTGKLAVPIETRLSASNQAVLTLNPTFYLHKFGFGGGNLQLHWPL</sequence>
<feature type="signal peptide" evidence="1">
    <location>
        <begin position="1"/>
        <end position="28"/>
    </location>
</feature>
<organism evidence="2 3">
    <name type="scientific">Marinobacter shengliensis</name>
    <dbReference type="NCBI Taxonomy" id="1389223"/>
    <lineage>
        <taxon>Bacteria</taxon>
        <taxon>Pseudomonadati</taxon>
        <taxon>Pseudomonadota</taxon>
        <taxon>Gammaproteobacteria</taxon>
        <taxon>Pseudomonadales</taxon>
        <taxon>Marinobacteraceae</taxon>
        <taxon>Marinobacter</taxon>
    </lineage>
</organism>
<dbReference type="Proteomes" id="UP001576762">
    <property type="component" value="Unassembled WGS sequence"/>
</dbReference>
<reference evidence="2 3" key="1">
    <citation type="submission" date="2024-09" db="EMBL/GenBank/DDBJ databases">
        <title>Draft genome sequences of 6 high pH adapted Marinobacter shengliensis sp. isolated from Mariana forearc serpentinite mud volcanoes.</title>
        <authorList>
            <person name="Elkassas S."/>
            <person name="Serres M."/>
            <person name="Michael N."/>
            <person name="Amina P."/>
            <person name="Teodora Z."/>
            <person name="Julie H."/>
        </authorList>
    </citation>
    <scope>NUCLEOTIDE SEQUENCE [LARGE SCALE GENOMIC DNA]</scope>
    <source>
        <strain evidence="2 3">EB4</strain>
    </source>
</reference>
<dbReference type="EMBL" id="JBHFLD010000008">
    <property type="protein sequence ID" value="MFB2715444.1"/>
    <property type="molecule type" value="Genomic_DNA"/>
</dbReference>
<feature type="chain" id="PRO_5045965341" description="Alginate export domain-containing protein" evidence="1">
    <location>
        <begin position="29"/>
        <end position="413"/>
    </location>
</feature>
<protein>
    <recommendedName>
        <fullName evidence="4">Alginate export domain-containing protein</fullName>
    </recommendedName>
</protein>
<proteinExistence type="predicted"/>
<evidence type="ECO:0000313" key="2">
    <source>
        <dbReference type="EMBL" id="MFB2715444.1"/>
    </source>
</evidence>